<reference evidence="9" key="2">
    <citation type="submission" date="2025-09" db="UniProtKB">
        <authorList>
            <consortium name="Ensembl"/>
        </authorList>
    </citation>
    <scope>IDENTIFICATION</scope>
</reference>
<dbReference type="Ensembl" id="ENSFTIT00000014687.1">
    <property type="protein sequence ID" value="ENSFTIP00000014089.1"/>
    <property type="gene ID" value="ENSFTIG00000009345.1"/>
</dbReference>
<keyword evidence="5" id="KW-0677">Repeat</keyword>
<comment type="function">
    <text evidence="1">Crystallins are the dominant structural components of the vertebrate eye lens.</text>
</comment>
<proteinExistence type="inferred from homology"/>
<dbReference type="PANTHER" id="PTHR11818">
    <property type="entry name" value="BETA/GAMMA CRYSTALLIN"/>
    <property type="match status" value="1"/>
</dbReference>
<organism evidence="9 10">
    <name type="scientific">Falco tinnunculus</name>
    <name type="common">Common kestrel</name>
    <dbReference type="NCBI Taxonomy" id="100819"/>
    <lineage>
        <taxon>Eukaryota</taxon>
        <taxon>Metazoa</taxon>
        <taxon>Chordata</taxon>
        <taxon>Craniata</taxon>
        <taxon>Vertebrata</taxon>
        <taxon>Euteleostomi</taxon>
        <taxon>Archelosauria</taxon>
        <taxon>Archosauria</taxon>
        <taxon>Dinosauria</taxon>
        <taxon>Saurischia</taxon>
        <taxon>Theropoda</taxon>
        <taxon>Coelurosauria</taxon>
        <taxon>Aves</taxon>
        <taxon>Neognathae</taxon>
        <taxon>Neoaves</taxon>
        <taxon>Telluraves</taxon>
        <taxon>Australaves</taxon>
        <taxon>Falconiformes</taxon>
        <taxon>Falconidae</taxon>
        <taxon>Falco</taxon>
    </lineage>
</organism>
<evidence type="ECO:0000256" key="5">
    <source>
        <dbReference type="ARBA" id="ARBA00022737"/>
    </source>
</evidence>
<evidence type="ECO:0000256" key="6">
    <source>
        <dbReference type="ARBA" id="ARBA00025922"/>
    </source>
</evidence>
<accession>A0A8C4UJK5</accession>
<dbReference type="Pfam" id="PF00030">
    <property type="entry name" value="Crystall"/>
    <property type="match status" value="2"/>
</dbReference>
<name>A0A8C4UJK5_FALTI</name>
<protein>
    <recommendedName>
        <fullName evidence="3">Beta-crystallin A4</fullName>
    </recommendedName>
    <alternativeName>
        <fullName evidence="7">Beta-A4 crystallin</fullName>
    </alternativeName>
</protein>
<dbReference type="OrthoDB" id="8688215at2759"/>
<dbReference type="GO" id="GO:0007601">
    <property type="term" value="P:visual perception"/>
    <property type="evidence" value="ECO:0007669"/>
    <property type="project" value="TreeGrafter"/>
</dbReference>
<evidence type="ECO:0000256" key="7">
    <source>
        <dbReference type="ARBA" id="ARBA00032269"/>
    </source>
</evidence>
<keyword evidence="4" id="KW-0273">Eye lens protein</keyword>
<dbReference type="InterPro" id="IPR050252">
    <property type="entry name" value="Beta/Gamma-Crystallin"/>
</dbReference>
<dbReference type="InterPro" id="IPR001064">
    <property type="entry name" value="Beta/gamma_crystallin"/>
</dbReference>
<dbReference type="InterPro" id="IPR011024">
    <property type="entry name" value="G_crystallin-like"/>
</dbReference>
<sequence length="224" mass="25040">MGTWGRPVMQPEPCECLGMGLQHLLGVPAPMKPTDSLHPPQIVVWDEAFFQGKKHEFTADCYSTPEHGFSTVGSCKIESGAWAGFEHCGFQGQQFVLERGEYPCWEAWSGSNAYHVERMCSFRPIACADHGRSRLMLFEQENFQGKRGELSDDCPSLPALGWGSSAVGSFLVRSGAWVCSQYPGYRGFQYLLESDSHAGEYKHVREWGSHAQTGQVQSIRRVQQ</sequence>
<evidence type="ECO:0000256" key="3">
    <source>
        <dbReference type="ARBA" id="ARBA00019489"/>
    </source>
</evidence>
<dbReference type="Proteomes" id="UP000694562">
    <property type="component" value="Unplaced"/>
</dbReference>
<evidence type="ECO:0000256" key="2">
    <source>
        <dbReference type="ARBA" id="ARBA00009646"/>
    </source>
</evidence>
<dbReference type="Gene3D" id="2.60.20.10">
    <property type="entry name" value="Crystallins"/>
    <property type="match status" value="2"/>
</dbReference>
<feature type="domain" description="Beta/gamma crystallin 'Greek key'" evidence="8">
    <location>
        <begin position="80"/>
        <end position="126"/>
    </location>
</feature>
<dbReference type="GO" id="GO:0002088">
    <property type="term" value="P:lens development in camera-type eye"/>
    <property type="evidence" value="ECO:0007669"/>
    <property type="project" value="TreeGrafter"/>
</dbReference>
<dbReference type="GO" id="GO:0005212">
    <property type="term" value="F:structural constituent of eye lens"/>
    <property type="evidence" value="ECO:0007669"/>
    <property type="project" value="UniProtKB-KW"/>
</dbReference>
<comment type="subunit">
    <text evidence="6">Homo/heterodimer, or complexes of higher-order. The structure of beta-crystallin oligomers seems to be stabilized through interactions between the N-terminal arms.</text>
</comment>
<dbReference type="FunFam" id="2.60.20.10:FF:000002">
    <property type="entry name" value="Crystallin, beta B2"/>
    <property type="match status" value="1"/>
</dbReference>
<dbReference type="SMART" id="SM00247">
    <property type="entry name" value="XTALbg"/>
    <property type="match status" value="2"/>
</dbReference>
<dbReference type="OMA" id="EFTSECY"/>
<evidence type="ECO:0000256" key="1">
    <source>
        <dbReference type="ARBA" id="ARBA00003689"/>
    </source>
</evidence>
<dbReference type="PANTHER" id="PTHR11818:SF19">
    <property type="entry name" value="BETA-CRYSTALLIN A4"/>
    <property type="match status" value="1"/>
</dbReference>
<evidence type="ECO:0000256" key="4">
    <source>
        <dbReference type="ARBA" id="ARBA00022613"/>
    </source>
</evidence>
<dbReference type="AlphaFoldDB" id="A0A8C4UJK5"/>
<dbReference type="SUPFAM" id="SSF49695">
    <property type="entry name" value="gamma-Crystallin-like"/>
    <property type="match status" value="1"/>
</dbReference>
<evidence type="ECO:0000313" key="10">
    <source>
        <dbReference type="Proteomes" id="UP000694562"/>
    </source>
</evidence>
<evidence type="ECO:0000313" key="9">
    <source>
        <dbReference type="Ensembl" id="ENSFTIP00000014089.1"/>
    </source>
</evidence>
<dbReference type="PRINTS" id="PR01367">
    <property type="entry name" value="BGCRYSTALLIN"/>
</dbReference>
<feature type="domain" description="Beta/gamma crystallin 'Greek key'" evidence="8">
    <location>
        <begin position="133"/>
        <end position="174"/>
    </location>
</feature>
<dbReference type="FunFam" id="2.60.20.10:FF:000004">
    <property type="entry name" value="Crystallin beta A4"/>
    <property type="match status" value="1"/>
</dbReference>
<comment type="similarity">
    <text evidence="2">Belongs to the beta/gamma-crystallin family.</text>
</comment>
<evidence type="ECO:0000259" key="8">
    <source>
        <dbReference type="PROSITE" id="PS50915"/>
    </source>
</evidence>
<dbReference type="PROSITE" id="PS50915">
    <property type="entry name" value="CRYSTALLIN_BETA_GAMMA"/>
    <property type="match status" value="2"/>
</dbReference>
<reference evidence="9" key="1">
    <citation type="submission" date="2025-08" db="UniProtKB">
        <authorList>
            <consortium name="Ensembl"/>
        </authorList>
    </citation>
    <scope>IDENTIFICATION</scope>
</reference>
<keyword evidence="10" id="KW-1185">Reference proteome</keyword>